<accession>A0A1I0AKE3</accession>
<dbReference type="Proteomes" id="UP000199308">
    <property type="component" value="Unassembled WGS sequence"/>
</dbReference>
<keyword evidence="3" id="KW-1185">Reference proteome</keyword>
<evidence type="ECO:0000313" key="3">
    <source>
        <dbReference type="Proteomes" id="UP000199308"/>
    </source>
</evidence>
<sequence length="363" mass="40727">MLKFSKFLVATFVAISLVLSGAVFAQNQTPAPVVDNEWDWLKLTSNEWLKGDLVALYDDSLEFDSDNLGLLSIDWGDVAELYSKDSQSIRLTDDRILEGRLVYKDGQITIGGQAVDASMLISIASAADDEWGLWDGSISFGLDIKDGNTKQQDITTTAEIKRRSSSSRFQTNYLGSHSKSTDVTTGIETTTVNSDRVNSFFDLFISQRLFFRAADYEYFSDEFQNIHSRNTLGIALGYTLVDTSDITLEMALGPSYQITKFDVVAAGEEDEEDSYVVSFSTTFDWEIVSDVDYFFDYNVKKVSEEAGNYLHHLETGIEISVVNDLDVNFTYYVDRTDNPKADDTGLVPEQNDTRFVVSVSYDF</sequence>
<dbReference type="EMBL" id="FOHK01000003">
    <property type="protein sequence ID" value="SES94775.1"/>
    <property type="molecule type" value="Genomic_DNA"/>
</dbReference>
<dbReference type="OrthoDB" id="5848222at2"/>
<dbReference type="AlphaFoldDB" id="A0A1I0AKE3"/>
<protein>
    <submittedName>
        <fullName evidence="2">Putative salt-induced outer membrane protein YdiY</fullName>
    </submittedName>
</protein>
<feature type="chain" id="PRO_5011452229" evidence="1">
    <location>
        <begin position="26"/>
        <end position="363"/>
    </location>
</feature>
<evidence type="ECO:0000256" key="1">
    <source>
        <dbReference type="SAM" id="SignalP"/>
    </source>
</evidence>
<dbReference type="RefSeq" id="WP_093327780.1">
    <property type="nucleotide sequence ID" value="NZ_AP027363.1"/>
</dbReference>
<gene>
    <name evidence="2" type="ORF">SAMN05660429_00738</name>
</gene>
<evidence type="ECO:0000313" key="2">
    <source>
        <dbReference type="EMBL" id="SES94775.1"/>
    </source>
</evidence>
<keyword evidence="1" id="KW-0732">Signal</keyword>
<dbReference type="STRING" id="349064.SAMN05660429_00738"/>
<proteinExistence type="predicted"/>
<reference evidence="2 3" key="1">
    <citation type="submission" date="2016-10" db="EMBL/GenBank/DDBJ databases">
        <authorList>
            <person name="de Groot N.N."/>
        </authorList>
    </citation>
    <scope>NUCLEOTIDE SEQUENCE [LARGE SCALE GENOMIC DNA]</scope>
    <source>
        <strain evidence="2 3">DSM 19706</strain>
    </source>
</reference>
<dbReference type="Pfam" id="PF04338">
    <property type="entry name" value="DUF481"/>
    <property type="match status" value="1"/>
</dbReference>
<feature type="signal peptide" evidence="1">
    <location>
        <begin position="1"/>
        <end position="25"/>
    </location>
</feature>
<organism evidence="2 3">
    <name type="scientific">Thalassotalea agarivorans</name>
    <name type="common">Thalassomonas agarivorans</name>
    <dbReference type="NCBI Taxonomy" id="349064"/>
    <lineage>
        <taxon>Bacteria</taxon>
        <taxon>Pseudomonadati</taxon>
        <taxon>Pseudomonadota</taxon>
        <taxon>Gammaproteobacteria</taxon>
        <taxon>Alteromonadales</taxon>
        <taxon>Colwelliaceae</taxon>
        <taxon>Thalassotalea</taxon>
    </lineage>
</organism>
<name>A0A1I0AKE3_THASX</name>
<dbReference type="InterPro" id="IPR007433">
    <property type="entry name" value="DUF481"/>
</dbReference>